<dbReference type="InterPro" id="IPR011990">
    <property type="entry name" value="TPR-like_helical_dom_sf"/>
</dbReference>
<accession>A0ABV7D9Y4</accession>
<sequence length="280" mass="30687">MSRNNFIKKSIATFCFTVTGWNGVCADAGEDRYIACLDMAAVAPDKAINEALVWQTSGGGVPARHCEAIGLFHLHEYGEAAMRFELIAEDMRVGKGMPVRDGKRLTATAAMLADMYDQAANAWLLADEIVRAENAVDLALSLVPEDSQQELDLILDRARIAAADGDYVMALEDIEYIRLKDASRTDLLVFLAASARGTKHYAKADAAITEYLALYPNDPAGYLERGNLYDATGKAQEARLSWLKVIELSPDSVDADAARANLERLDMKRPEIKEIPTAKN</sequence>
<dbReference type="Proteomes" id="UP001595444">
    <property type="component" value="Unassembled WGS sequence"/>
</dbReference>
<keyword evidence="3" id="KW-1185">Reference proteome</keyword>
<dbReference type="RefSeq" id="WP_194214470.1">
    <property type="nucleotide sequence ID" value="NZ_CP061205.1"/>
</dbReference>
<keyword evidence="1" id="KW-0802">TPR repeat</keyword>
<dbReference type="SUPFAM" id="SSF48452">
    <property type="entry name" value="TPR-like"/>
    <property type="match status" value="1"/>
</dbReference>
<reference evidence="3" key="1">
    <citation type="journal article" date="2019" name="Int. J. Syst. Evol. Microbiol.">
        <title>The Global Catalogue of Microorganisms (GCM) 10K type strain sequencing project: providing services to taxonomists for standard genome sequencing and annotation.</title>
        <authorList>
            <consortium name="The Broad Institute Genomics Platform"/>
            <consortium name="The Broad Institute Genome Sequencing Center for Infectious Disease"/>
            <person name="Wu L."/>
            <person name="Ma J."/>
        </authorList>
    </citation>
    <scope>NUCLEOTIDE SEQUENCE [LARGE SCALE GENOMIC DNA]</scope>
    <source>
        <strain evidence="3">KCTC 62164</strain>
    </source>
</reference>
<dbReference type="SMART" id="SM00028">
    <property type="entry name" value="TPR"/>
    <property type="match status" value="3"/>
</dbReference>
<dbReference type="EMBL" id="JBHRSL010000028">
    <property type="protein sequence ID" value="MFC3053710.1"/>
    <property type="molecule type" value="Genomic_DNA"/>
</dbReference>
<organism evidence="2 3">
    <name type="scientific">Kordiimonas pumila</name>
    <dbReference type="NCBI Taxonomy" id="2161677"/>
    <lineage>
        <taxon>Bacteria</taxon>
        <taxon>Pseudomonadati</taxon>
        <taxon>Pseudomonadota</taxon>
        <taxon>Alphaproteobacteria</taxon>
        <taxon>Kordiimonadales</taxon>
        <taxon>Kordiimonadaceae</taxon>
        <taxon>Kordiimonas</taxon>
    </lineage>
</organism>
<feature type="repeat" description="TPR" evidence="1">
    <location>
        <begin position="219"/>
        <end position="252"/>
    </location>
</feature>
<dbReference type="InterPro" id="IPR019734">
    <property type="entry name" value="TPR_rpt"/>
</dbReference>
<name>A0ABV7D9Y4_9PROT</name>
<proteinExistence type="predicted"/>
<evidence type="ECO:0000256" key="1">
    <source>
        <dbReference type="PROSITE-ProRule" id="PRU00339"/>
    </source>
</evidence>
<comment type="caution">
    <text evidence="2">The sequence shown here is derived from an EMBL/GenBank/DDBJ whole genome shotgun (WGS) entry which is preliminary data.</text>
</comment>
<protein>
    <submittedName>
        <fullName evidence="2">Tetratricopeptide repeat protein</fullName>
    </submittedName>
</protein>
<gene>
    <name evidence="2" type="ORF">ACFOKA_17560</name>
</gene>
<dbReference type="Gene3D" id="1.25.40.10">
    <property type="entry name" value="Tetratricopeptide repeat domain"/>
    <property type="match status" value="1"/>
</dbReference>
<evidence type="ECO:0000313" key="3">
    <source>
        <dbReference type="Proteomes" id="UP001595444"/>
    </source>
</evidence>
<dbReference type="PROSITE" id="PS50005">
    <property type="entry name" value="TPR"/>
    <property type="match status" value="1"/>
</dbReference>
<evidence type="ECO:0000313" key="2">
    <source>
        <dbReference type="EMBL" id="MFC3053710.1"/>
    </source>
</evidence>